<proteinExistence type="predicted"/>
<organism evidence="1 2">
    <name type="scientific">Methylorubrum rhodinum</name>
    <dbReference type="NCBI Taxonomy" id="29428"/>
    <lineage>
        <taxon>Bacteria</taxon>
        <taxon>Pseudomonadati</taxon>
        <taxon>Pseudomonadota</taxon>
        <taxon>Alphaproteobacteria</taxon>
        <taxon>Hyphomicrobiales</taxon>
        <taxon>Methylobacteriaceae</taxon>
        <taxon>Methylorubrum</taxon>
    </lineage>
</organism>
<evidence type="ECO:0000313" key="1">
    <source>
        <dbReference type="EMBL" id="MBB5757801.1"/>
    </source>
</evidence>
<dbReference type="EMBL" id="JACHOP010000009">
    <property type="protein sequence ID" value="MBB5757801.1"/>
    <property type="molecule type" value="Genomic_DNA"/>
</dbReference>
<gene>
    <name evidence="1" type="ORF">HNR00_002517</name>
</gene>
<reference evidence="1 2" key="1">
    <citation type="submission" date="2020-08" db="EMBL/GenBank/DDBJ databases">
        <title>Genomic Encyclopedia of Type Strains, Phase IV (KMG-IV): sequencing the most valuable type-strain genomes for metagenomic binning, comparative biology and taxonomic classification.</title>
        <authorList>
            <person name="Goeker M."/>
        </authorList>
    </citation>
    <scope>NUCLEOTIDE SEQUENCE [LARGE SCALE GENOMIC DNA]</scope>
    <source>
        <strain evidence="1 2">DSM 2163</strain>
    </source>
</reference>
<keyword evidence="2" id="KW-1185">Reference proteome</keyword>
<dbReference type="RefSeq" id="WP_183569669.1">
    <property type="nucleotide sequence ID" value="NZ_JACHOP010000009.1"/>
</dbReference>
<protein>
    <submittedName>
        <fullName evidence="1">Uncharacterized protein</fullName>
    </submittedName>
</protein>
<dbReference type="AlphaFoldDB" id="A0A840ZLI8"/>
<evidence type="ECO:0000313" key="2">
    <source>
        <dbReference type="Proteomes" id="UP000583454"/>
    </source>
</evidence>
<comment type="caution">
    <text evidence="1">The sequence shown here is derived from an EMBL/GenBank/DDBJ whole genome shotgun (WGS) entry which is preliminary data.</text>
</comment>
<name>A0A840ZLI8_9HYPH</name>
<sequence length="106" mass="11898">MGRTTCNLYRMGNATSARLDHVRPADVEHAVVAGVDWVRAGTGGVSTFWAPAPGKGRWWRLAAGYDYGPLLLVWNDVGNHWSWEPSIDMPLSDYRSLLDTANRHFR</sequence>
<dbReference type="Proteomes" id="UP000583454">
    <property type="component" value="Unassembled WGS sequence"/>
</dbReference>
<accession>A0A840ZLI8</accession>